<protein>
    <submittedName>
        <fullName evidence="1">Uncharacterized protein</fullName>
    </submittedName>
</protein>
<sequence>MQIAFPAPVRLQSSVPRLEGLRLQPFTNIDGETFAKPAMNGFWRLDMQAFAFDMQSHLALSAFVTAMGAANAECVVPVYVKWRPLGGNGRMLVRGGLGAPFTSDHTGFTSPPFGGFTLRAPAAYRDSYIDVDTPVLSKLWPGHFVTLGERLHQVVNVVPIDEHPQRARVSLMPNLRAAYPAGQVVVVDQLRLRCRLEAGDPVASDLSPRQDTSLTFIEAF</sequence>
<accession>A0A3D8PGX3</accession>
<comment type="caution">
    <text evidence="1">The sequence shown here is derived from an EMBL/GenBank/DDBJ whole genome shotgun (WGS) entry which is preliminary data.</text>
</comment>
<keyword evidence="2" id="KW-1185">Reference proteome</keyword>
<evidence type="ECO:0000313" key="1">
    <source>
        <dbReference type="EMBL" id="RDW14435.1"/>
    </source>
</evidence>
<dbReference type="Proteomes" id="UP000256679">
    <property type="component" value="Unassembled WGS sequence"/>
</dbReference>
<evidence type="ECO:0000313" key="2">
    <source>
        <dbReference type="Proteomes" id="UP000256679"/>
    </source>
</evidence>
<gene>
    <name evidence="1" type="ORF">DIE28_02720</name>
</gene>
<proteinExistence type="predicted"/>
<organism evidence="1 2">
    <name type="scientific">Paracoccus thiocyanatus</name>
    <dbReference type="NCBI Taxonomy" id="34006"/>
    <lineage>
        <taxon>Bacteria</taxon>
        <taxon>Pseudomonadati</taxon>
        <taxon>Pseudomonadota</taxon>
        <taxon>Alphaproteobacteria</taxon>
        <taxon>Rhodobacterales</taxon>
        <taxon>Paracoccaceae</taxon>
        <taxon>Paracoccus</taxon>
    </lineage>
</organism>
<dbReference type="EMBL" id="QFCQ01000008">
    <property type="protein sequence ID" value="RDW14435.1"/>
    <property type="molecule type" value="Genomic_DNA"/>
</dbReference>
<dbReference type="AlphaFoldDB" id="A0A3D8PGX3"/>
<reference evidence="1 2" key="1">
    <citation type="submission" date="2018-05" db="EMBL/GenBank/DDBJ databases">
        <title>Whole genome sequencing of Paracoccus thiocyanatus SST.</title>
        <authorList>
            <person name="Ghosh W."/>
            <person name="Rameez M.J."/>
            <person name="Roy C."/>
        </authorList>
    </citation>
    <scope>NUCLEOTIDE SEQUENCE [LARGE SCALE GENOMIC DNA]</scope>
    <source>
        <strain evidence="1 2">SST</strain>
    </source>
</reference>
<name>A0A3D8PGX3_9RHOB</name>